<dbReference type="AlphaFoldDB" id="A0A6A4WYU4"/>
<feature type="compositionally biased region" description="Low complexity" evidence="1">
    <location>
        <begin position="1"/>
        <end position="21"/>
    </location>
</feature>
<dbReference type="EMBL" id="VIIS01000445">
    <property type="protein sequence ID" value="KAF0309004.1"/>
    <property type="molecule type" value="Genomic_DNA"/>
</dbReference>
<reference evidence="2 3" key="1">
    <citation type="submission" date="2019-07" db="EMBL/GenBank/DDBJ databases">
        <title>Draft genome assembly of a fouling barnacle, Amphibalanus amphitrite (Darwin, 1854): The first reference genome for Thecostraca.</title>
        <authorList>
            <person name="Kim W."/>
        </authorList>
    </citation>
    <scope>NUCLEOTIDE SEQUENCE [LARGE SCALE GENOMIC DNA]</scope>
    <source>
        <strain evidence="2">SNU_AA5</strain>
        <tissue evidence="2">Soma without cirri and trophi</tissue>
    </source>
</reference>
<comment type="caution">
    <text evidence="2">The sequence shown here is derived from an EMBL/GenBank/DDBJ whole genome shotgun (WGS) entry which is preliminary data.</text>
</comment>
<gene>
    <name evidence="2" type="ORF">FJT64_019848</name>
</gene>
<evidence type="ECO:0000313" key="2">
    <source>
        <dbReference type="EMBL" id="KAF0309004.1"/>
    </source>
</evidence>
<protein>
    <submittedName>
        <fullName evidence="2">Uncharacterized protein</fullName>
    </submittedName>
</protein>
<dbReference type="Proteomes" id="UP000440578">
    <property type="component" value="Unassembled WGS sequence"/>
</dbReference>
<keyword evidence="3" id="KW-1185">Reference proteome</keyword>
<feature type="region of interest" description="Disordered" evidence="1">
    <location>
        <begin position="1"/>
        <end position="56"/>
    </location>
</feature>
<accession>A0A6A4WYU4</accession>
<name>A0A6A4WYU4_AMPAM</name>
<evidence type="ECO:0000256" key="1">
    <source>
        <dbReference type="SAM" id="MobiDB-lite"/>
    </source>
</evidence>
<proteinExistence type="predicted"/>
<evidence type="ECO:0000313" key="3">
    <source>
        <dbReference type="Proteomes" id="UP000440578"/>
    </source>
</evidence>
<organism evidence="2 3">
    <name type="scientific">Amphibalanus amphitrite</name>
    <name type="common">Striped barnacle</name>
    <name type="synonym">Balanus amphitrite</name>
    <dbReference type="NCBI Taxonomy" id="1232801"/>
    <lineage>
        <taxon>Eukaryota</taxon>
        <taxon>Metazoa</taxon>
        <taxon>Ecdysozoa</taxon>
        <taxon>Arthropoda</taxon>
        <taxon>Crustacea</taxon>
        <taxon>Multicrustacea</taxon>
        <taxon>Cirripedia</taxon>
        <taxon>Thoracica</taxon>
        <taxon>Thoracicalcarea</taxon>
        <taxon>Balanomorpha</taxon>
        <taxon>Balanoidea</taxon>
        <taxon>Balanidae</taxon>
        <taxon>Amphibalaninae</taxon>
        <taxon>Amphibalanus</taxon>
    </lineage>
</organism>
<sequence length="123" mass="13388">MDFLESSLAAPSVPSDPVAPVRLKRKRGPAPGDRPEPALGRPLLDEQQQQQGEAGRAVSLLDRVRRFAALCLWPADDSDQMLVPSEPSPSLLSRLVGTLRRGARACCEAIINGFIWSAQARPY</sequence>